<dbReference type="InterPro" id="IPR001005">
    <property type="entry name" value="SANT/Myb"/>
</dbReference>
<keyword evidence="5" id="KW-0539">Nucleus</keyword>
<dbReference type="FunFam" id="1.10.10.10:FF:000020">
    <property type="entry name" value="SWI/SNF complex subunit SMARCC2 isoform c"/>
    <property type="match status" value="1"/>
</dbReference>
<feature type="compositionally biased region" description="Polar residues" evidence="8">
    <location>
        <begin position="41"/>
        <end position="52"/>
    </location>
</feature>
<keyword evidence="2" id="KW-0156">Chromatin regulator</keyword>
<organism evidence="12 13">
    <name type="scientific">Candida theae</name>
    <dbReference type="NCBI Taxonomy" id="1198502"/>
    <lineage>
        <taxon>Eukaryota</taxon>
        <taxon>Fungi</taxon>
        <taxon>Dikarya</taxon>
        <taxon>Ascomycota</taxon>
        <taxon>Saccharomycotina</taxon>
        <taxon>Pichiomycetes</taxon>
        <taxon>Debaryomycetaceae</taxon>
        <taxon>Candida/Lodderomyces clade</taxon>
        <taxon>Candida</taxon>
    </lineage>
</organism>
<feature type="region of interest" description="Disordered" evidence="8">
    <location>
        <begin position="1"/>
        <end position="417"/>
    </location>
</feature>
<dbReference type="GeneID" id="76150677"/>
<keyword evidence="13" id="KW-1185">Reference proteome</keyword>
<feature type="compositionally biased region" description="Low complexity" evidence="8">
    <location>
        <begin position="335"/>
        <end position="348"/>
    </location>
</feature>
<dbReference type="PROSITE" id="PS50934">
    <property type="entry name" value="SWIRM"/>
    <property type="match status" value="1"/>
</dbReference>
<dbReference type="Pfam" id="PF16495">
    <property type="entry name" value="SWIRM-assoc_1"/>
    <property type="match status" value="1"/>
</dbReference>
<evidence type="ECO:0000256" key="2">
    <source>
        <dbReference type="ARBA" id="ARBA00022853"/>
    </source>
</evidence>
<dbReference type="PROSITE" id="PS50090">
    <property type="entry name" value="MYB_LIKE"/>
    <property type="match status" value="1"/>
</dbReference>
<comment type="subcellular location">
    <subcellularLocation>
        <location evidence="1">Nucleus</location>
    </subcellularLocation>
</comment>
<feature type="compositionally biased region" description="Basic and acidic residues" evidence="8">
    <location>
        <begin position="137"/>
        <end position="153"/>
    </location>
</feature>
<feature type="compositionally biased region" description="Basic and acidic residues" evidence="8">
    <location>
        <begin position="1"/>
        <end position="14"/>
    </location>
</feature>
<evidence type="ECO:0000313" key="12">
    <source>
        <dbReference type="EMBL" id="KAI5958263.1"/>
    </source>
</evidence>
<feature type="compositionally biased region" description="Polar residues" evidence="8">
    <location>
        <begin position="948"/>
        <end position="958"/>
    </location>
</feature>
<dbReference type="GO" id="GO:0016514">
    <property type="term" value="C:SWI/SNF complex"/>
    <property type="evidence" value="ECO:0007669"/>
    <property type="project" value="UniProtKB-ARBA"/>
</dbReference>
<evidence type="ECO:0000259" key="9">
    <source>
        <dbReference type="PROSITE" id="PS50090"/>
    </source>
</evidence>
<dbReference type="PROSITE" id="PS51293">
    <property type="entry name" value="SANT"/>
    <property type="match status" value="1"/>
</dbReference>
<feature type="domain" description="SWIRM" evidence="10">
    <location>
        <begin position="469"/>
        <end position="566"/>
    </location>
</feature>
<reference evidence="12 13" key="1">
    <citation type="journal article" date="2022" name="DNA Res.">
        <title>Genome analysis of five recently described species of the CUG-Ser clade uncovers Candida theae as a new hybrid lineage with pathogenic potential in the Candida parapsilosis species complex.</title>
        <authorList>
            <person name="Mixao V."/>
            <person name="Del Olmo V."/>
            <person name="Hegedusova E."/>
            <person name="Saus E."/>
            <person name="Pryszcz L."/>
            <person name="Cillingova A."/>
            <person name="Nosek J."/>
            <person name="Gabaldon T."/>
        </authorList>
    </citation>
    <scope>NUCLEOTIDE SEQUENCE [LARGE SCALE GENOMIC DNA]</scope>
    <source>
        <strain evidence="12 13">CBS 12239</strain>
    </source>
</reference>
<evidence type="ECO:0000256" key="8">
    <source>
        <dbReference type="SAM" id="MobiDB-lite"/>
    </source>
</evidence>
<feature type="domain" description="SANT" evidence="11">
    <location>
        <begin position="655"/>
        <end position="707"/>
    </location>
</feature>
<feature type="compositionally biased region" description="Polar residues" evidence="8">
    <location>
        <begin position="407"/>
        <end position="416"/>
    </location>
</feature>
<dbReference type="Proteomes" id="UP001204833">
    <property type="component" value="Unassembled WGS sequence"/>
</dbReference>
<feature type="compositionally biased region" description="Polar residues" evidence="8">
    <location>
        <begin position="20"/>
        <end position="29"/>
    </location>
</feature>
<feature type="region of interest" description="Disordered" evidence="8">
    <location>
        <begin position="622"/>
        <end position="662"/>
    </location>
</feature>
<dbReference type="InterPro" id="IPR009057">
    <property type="entry name" value="Homeodomain-like_sf"/>
</dbReference>
<feature type="compositionally biased region" description="Polar residues" evidence="8">
    <location>
        <begin position="349"/>
        <end position="358"/>
    </location>
</feature>
<comment type="caution">
    <text evidence="12">The sequence shown here is derived from an EMBL/GenBank/DDBJ whole genome shotgun (WGS) entry which is preliminary data.</text>
</comment>
<dbReference type="InterPro" id="IPR007526">
    <property type="entry name" value="SWIRM"/>
</dbReference>
<dbReference type="PANTHER" id="PTHR15381:SF1">
    <property type="entry name" value="CHONDROITIN SULFATE PROTEOGLYCAN 5"/>
    <property type="match status" value="1"/>
</dbReference>
<evidence type="ECO:0000256" key="7">
    <source>
        <dbReference type="SAM" id="Coils"/>
    </source>
</evidence>
<feature type="compositionally biased region" description="Basic and acidic residues" evidence="8">
    <location>
        <begin position="774"/>
        <end position="790"/>
    </location>
</feature>
<dbReference type="GO" id="GO:0048858">
    <property type="term" value="P:cell projection morphogenesis"/>
    <property type="evidence" value="ECO:0007669"/>
    <property type="project" value="TreeGrafter"/>
</dbReference>
<keyword evidence="4" id="KW-0804">Transcription</keyword>
<feature type="compositionally biased region" description="Polar residues" evidence="8">
    <location>
        <begin position="283"/>
        <end position="294"/>
    </location>
</feature>
<evidence type="ECO:0000259" key="11">
    <source>
        <dbReference type="PROSITE" id="PS51293"/>
    </source>
</evidence>
<dbReference type="PANTHER" id="PTHR15381">
    <property type="entry name" value="CHONDROITIN SULFATE PROTEOGLYCAN 5 -RELATED"/>
    <property type="match status" value="1"/>
</dbReference>
<feature type="compositionally biased region" description="Basic and acidic residues" evidence="8">
    <location>
        <begin position="377"/>
        <end position="388"/>
    </location>
</feature>
<evidence type="ECO:0000256" key="1">
    <source>
        <dbReference type="ARBA" id="ARBA00004123"/>
    </source>
</evidence>
<sequence length="994" mass="111962">MSSVPNDEKIRQADEINDGEQGSESNSVPAQAISEDDEYTEQGQVGEQQPLTTERLDQKQVQEMQKLRSNSTQDAPPDLESESLTHLNAEDVSSRGKHDHNLGNSVDGAVIEEHDDNKNGNSTNDEQFQETENFENPEIKKEEEEVRQDERENPNISQLEKQDNEENLSHSKDQQLEADVVVDTELPSIPVNQAPKDEPFEDKEHYIEAVSKESEQGNQNDDKIEGQQEIVETEQDTEAKNSEDKDASNEKEDDDGMESEQVHAEPTKDPLASSLDTGHDQIHSQQIGSDQQFESDAMEVDHQNEFATAEGVKEYDEEELNQELGEAENLKYTQADDPAFDADFNADAGTNSNDNFDSSYLVGDANDVPDDEDSEMKDESTGEAEKQEPSQSLQDNQDSIGGAAPVHTQTTPSSNLPFVGENLAERIEDSVKSRTTSVVGDEDEQEQLVQEELDDAEKTAPKFKQTHLIVIPSYASWFNMKKIHRIEKESLPEFFDSSHPSKSPKLYANYRNFMINSYRLNPNEFLTLTSCRRNLVGDVGTLMRVHRFLNKWGLINYQVKPQFKPGYAIEKLPNGSSVDLPYTGDFHVKFDTPRGLFPFDTSRIPPERVDIDKLKSLMQTDISTHPKIEKNGGSRKHSLSAENEHKVDEPVSKRQKSDGWSPEDVSKLVNAVNKYKNDWYQIASVVGNAKTPQQCVLKFLKLPLEDKFNPIKDDETSDIQLLKFASSYPVNSIDNPVLANLVFMTRLVDSDVAKAASEAAIKAMDATIRKKITDSYGEKSDRVDEDKRDTNSAGKDPGLKHEINTDDAEQSIQNGHGREDTAESEATATTFGIVGARSHLFANYEEREMHKISASIVNQELSKVETKLAKIEELEKIYERERQNLARQQEENFVDRLALTKSTLDVIKKLEDAASYLEAKDSSEENKFDQDKFKSLVSEARSLIYKPTKQSVEEVNTSSDEKPDFKKNESEEYGGEDYKPLSLTSPQNFTVWAP</sequence>
<feature type="compositionally biased region" description="Basic and acidic residues" evidence="8">
    <location>
        <begin position="959"/>
        <end position="970"/>
    </location>
</feature>
<dbReference type="RefSeq" id="XP_051608854.1">
    <property type="nucleotide sequence ID" value="XM_051751952.1"/>
</dbReference>
<feature type="coiled-coil region" evidence="7">
    <location>
        <begin position="854"/>
        <end position="891"/>
    </location>
</feature>
<dbReference type="Pfam" id="PF04433">
    <property type="entry name" value="SWIRM"/>
    <property type="match status" value="1"/>
</dbReference>
<dbReference type="InterPro" id="IPR017884">
    <property type="entry name" value="SANT_dom"/>
</dbReference>
<feature type="compositionally biased region" description="Basic and acidic residues" evidence="8">
    <location>
        <begin position="642"/>
        <end position="657"/>
    </location>
</feature>
<evidence type="ECO:0000259" key="10">
    <source>
        <dbReference type="PROSITE" id="PS50934"/>
    </source>
</evidence>
<feature type="compositionally biased region" description="Polar residues" evidence="8">
    <location>
        <begin position="389"/>
        <end position="399"/>
    </location>
</feature>
<protein>
    <submittedName>
        <fullName evidence="12">SWI3</fullName>
    </submittedName>
</protein>
<feature type="compositionally biased region" description="Polar residues" evidence="8">
    <location>
        <begin position="982"/>
        <end position="994"/>
    </location>
</feature>
<name>A0AAD5BF40_9ASCO</name>
<evidence type="ECO:0000313" key="13">
    <source>
        <dbReference type="Proteomes" id="UP001204833"/>
    </source>
</evidence>
<accession>A0AAD5BF40</accession>
<dbReference type="CDD" id="cd00167">
    <property type="entry name" value="SANT"/>
    <property type="match status" value="1"/>
</dbReference>
<dbReference type="GO" id="GO:0006325">
    <property type="term" value="P:chromatin organization"/>
    <property type="evidence" value="ECO:0007669"/>
    <property type="project" value="UniProtKB-KW"/>
</dbReference>
<evidence type="ECO:0000256" key="5">
    <source>
        <dbReference type="ARBA" id="ARBA00023242"/>
    </source>
</evidence>
<evidence type="ECO:0000256" key="4">
    <source>
        <dbReference type="ARBA" id="ARBA00023163"/>
    </source>
</evidence>
<comment type="similarity">
    <text evidence="6">Belongs to the SMARCC family.</text>
</comment>
<feature type="compositionally biased region" description="Polar residues" evidence="8">
    <location>
        <begin position="61"/>
        <end position="74"/>
    </location>
</feature>
<dbReference type="Gene3D" id="1.10.10.10">
    <property type="entry name" value="Winged helix-like DNA-binding domain superfamily/Winged helix DNA-binding domain"/>
    <property type="match status" value="1"/>
</dbReference>
<feature type="region of interest" description="Disordered" evidence="8">
    <location>
        <begin position="774"/>
        <end position="824"/>
    </location>
</feature>
<feature type="compositionally biased region" description="Basic and acidic residues" evidence="8">
    <location>
        <begin position="88"/>
        <end position="101"/>
    </location>
</feature>
<dbReference type="InterPro" id="IPR036388">
    <property type="entry name" value="WH-like_DNA-bd_sf"/>
</dbReference>
<feature type="compositionally biased region" description="Basic and acidic residues" evidence="8">
    <location>
        <begin position="160"/>
        <end position="175"/>
    </location>
</feature>
<feature type="compositionally biased region" description="Basic and acidic residues" evidence="8">
    <location>
        <begin position="237"/>
        <end position="250"/>
    </location>
</feature>
<feature type="domain" description="Myb-like" evidence="9">
    <location>
        <begin position="652"/>
        <end position="703"/>
    </location>
</feature>
<dbReference type="Pfam" id="PF00249">
    <property type="entry name" value="Myb_DNA-binding"/>
    <property type="match status" value="1"/>
</dbReference>
<keyword evidence="7" id="KW-0175">Coiled coil</keyword>
<feature type="compositionally biased region" description="Acidic residues" evidence="8">
    <location>
        <begin position="367"/>
        <end position="376"/>
    </location>
</feature>
<dbReference type="SMART" id="SM00717">
    <property type="entry name" value="SANT"/>
    <property type="match status" value="1"/>
</dbReference>
<evidence type="ECO:0000256" key="3">
    <source>
        <dbReference type="ARBA" id="ARBA00023015"/>
    </source>
</evidence>
<feature type="compositionally biased region" description="Basic and acidic residues" evidence="8">
    <location>
        <begin position="195"/>
        <end position="226"/>
    </location>
</feature>
<proteinExistence type="inferred from homology"/>
<dbReference type="AlphaFoldDB" id="A0AAD5BF40"/>
<dbReference type="GO" id="GO:0006355">
    <property type="term" value="P:regulation of DNA-templated transcription"/>
    <property type="evidence" value="ECO:0007669"/>
    <property type="project" value="UniProtKB-ARBA"/>
</dbReference>
<dbReference type="InterPro" id="IPR032451">
    <property type="entry name" value="SMARCC_C"/>
</dbReference>
<dbReference type="EMBL" id="JAIHNG010000118">
    <property type="protein sequence ID" value="KAI5958263.1"/>
    <property type="molecule type" value="Genomic_DNA"/>
</dbReference>
<gene>
    <name evidence="12" type="ORF">KGF57_002618</name>
</gene>
<keyword evidence="3" id="KW-0805">Transcription regulation</keyword>
<dbReference type="SUPFAM" id="SSF46689">
    <property type="entry name" value="Homeodomain-like"/>
    <property type="match status" value="2"/>
</dbReference>
<dbReference type="Gene3D" id="1.10.10.60">
    <property type="entry name" value="Homeodomain-like"/>
    <property type="match status" value="1"/>
</dbReference>
<evidence type="ECO:0000256" key="6">
    <source>
        <dbReference type="ARBA" id="ARBA00049655"/>
    </source>
</evidence>
<feature type="region of interest" description="Disordered" evidence="8">
    <location>
        <begin position="948"/>
        <end position="994"/>
    </location>
</feature>